<evidence type="ECO:0000313" key="4">
    <source>
        <dbReference type="EMBL" id="KIE58012.1"/>
    </source>
</evidence>
<reference evidence="5" key="2">
    <citation type="journal article" date="2019" name="BMC Genomics">
        <title>Complete genome sequence analysis of the thermoacidophilic verrucomicrobial methanotroph 'Candidatus Methylacidiphilum kamchatkense' strain Kam1 and comparison with its closest relatives.</title>
        <authorList>
            <person name="Kruse T."/>
            <person name="Ratnadevi C.M."/>
            <person name="Erikstad H.A."/>
            <person name="Birkeland N.K."/>
        </authorList>
    </citation>
    <scope>NUCLEOTIDE SEQUENCE</scope>
    <source>
        <strain evidence="5">Kam1</strain>
    </source>
</reference>
<keyword evidence="3" id="KW-0884">PQQ biosynthesis</keyword>
<comment type="pathway">
    <text evidence="1">Cofactor biosynthesis; pyrroloquinoline quinone biosynthesis.</text>
</comment>
<dbReference type="RefSeq" id="WP_039722094.1">
    <property type="nucleotide sequence ID" value="NZ_CP037899.1"/>
</dbReference>
<name>A0A0C1RIW9_9BACT</name>
<dbReference type="EMBL" id="CP037899">
    <property type="protein sequence ID" value="QDQ42455.1"/>
    <property type="molecule type" value="Genomic_DNA"/>
</dbReference>
<evidence type="ECO:0000313" key="7">
    <source>
        <dbReference type="Proteomes" id="UP000315925"/>
    </source>
</evidence>
<dbReference type="AlphaFoldDB" id="A0A0C1RIW9"/>
<sequence length="90" mass="10429">MHSDKIPTLSSKARLKFDQARQKPVLLYPEGLLFLNQTAYKILLLCDGKRKVDEIVTELSKEYSIDRVAVEKDVWDFILTLCEKGFIQLN</sequence>
<evidence type="ECO:0000313" key="5">
    <source>
        <dbReference type="EMBL" id="QDQ42455.1"/>
    </source>
</evidence>
<dbReference type="Pfam" id="PF05402">
    <property type="entry name" value="PqqD"/>
    <property type="match status" value="1"/>
</dbReference>
<evidence type="ECO:0000256" key="3">
    <source>
        <dbReference type="ARBA" id="ARBA00022905"/>
    </source>
</evidence>
<dbReference type="STRING" id="1202785.A946_10245"/>
<dbReference type="InterPro" id="IPR041881">
    <property type="entry name" value="PqqD_sf"/>
</dbReference>
<reference evidence="4 6" key="1">
    <citation type="submission" date="2014-08" db="EMBL/GenBank/DDBJ databases">
        <title>Methylacidiphilum kamchatkense strain Kam1 draft genome sequence.</title>
        <authorList>
            <person name="Birkeland N.-K."/>
            <person name="Erikstad H.A."/>
        </authorList>
    </citation>
    <scope>NUCLEOTIDE SEQUENCE [LARGE SCALE GENOMIC DNA]</scope>
    <source>
        <strain evidence="4 6">Kam1</strain>
    </source>
</reference>
<reference evidence="7" key="3">
    <citation type="submission" date="2019-03" db="EMBL/GenBank/DDBJ databases">
        <title>Complete genome of Methylacidiphilum kamchatkense Kam1.</title>
        <authorList>
            <person name="Kruse T."/>
            <person name="Murarilal Ratnadevi C."/>
            <person name="Erikstad H.-A."/>
            <person name="Birkeland N.-K."/>
        </authorList>
    </citation>
    <scope>NUCLEOTIDE SEQUENCE [LARGE SCALE GENOMIC DNA]</scope>
    <source>
        <strain evidence="7">kam1</strain>
    </source>
</reference>
<protein>
    <submittedName>
        <fullName evidence="5">Pyrroloquinoline quinone biosynthesis protein D</fullName>
    </submittedName>
    <submittedName>
        <fullName evidence="4">Pyrroloquinoline quinone biosynthesis protein PqqD</fullName>
    </submittedName>
</protein>
<accession>A0A0C1RIW9</accession>
<dbReference type="InterPro" id="IPR022479">
    <property type="entry name" value="PqqD_bac"/>
</dbReference>
<organism evidence="5 7">
    <name type="scientific">Methylacidiphilum kamchatkense Kam1</name>
    <dbReference type="NCBI Taxonomy" id="1202785"/>
    <lineage>
        <taxon>Bacteria</taxon>
        <taxon>Pseudomonadati</taxon>
        <taxon>Verrucomicrobiota</taxon>
        <taxon>Methylacidiphilae</taxon>
        <taxon>Methylacidiphilales</taxon>
        <taxon>Methylacidiphilaceae</taxon>
        <taxon>Methylacidiphilum (ex Ratnadevi et al. 2023)</taxon>
    </lineage>
</organism>
<dbReference type="InterPro" id="IPR008792">
    <property type="entry name" value="PQQD"/>
</dbReference>
<keyword evidence="6" id="KW-1185">Reference proteome</keyword>
<gene>
    <name evidence="4" type="ORF">A946_10245</name>
    <name evidence="5" type="ORF">kam1_1228</name>
</gene>
<dbReference type="OrthoDB" id="7995890at2"/>
<evidence type="ECO:0000313" key="6">
    <source>
        <dbReference type="Proteomes" id="UP000031594"/>
    </source>
</evidence>
<dbReference type="KEGG" id="mkc:kam1_1228"/>
<evidence type="ECO:0000256" key="2">
    <source>
        <dbReference type="ARBA" id="ARBA00011741"/>
    </source>
</evidence>
<dbReference type="EMBL" id="JQNX01000008">
    <property type="protein sequence ID" value="KIE58012.1"/>
    <property type="molecule type" value="Genomic_DNA"/>
</dbReference>
<dbReference type="NCBIfam" id="TIGR03859">
    <property type="entry name" value="PQQ_PqqD"/>
    <property type="match status" value="1"/>
</dbReference>
<dbReference type="Proteomes" id="UP000315925">
    <property type="component" value="Chromosome"/>
</dbReference>
<proteinExistence type="predicted"/>
<comment type="subunit">
    <text evidence="2">Monomer. Interacts with PqqE.</text>
</comment>
<dbReference type="GO" id="GO:0048038">
    <property type="term" value="F:quinone binding"/>
    <property type="evidence" value="ECO:0007669"/>
    <property type="project" value="InterPro"/>
</dbReference>
<dbReference type="GO" id="GO:0018189">
    <property type="term" value="P:pyrroloquinoline quinone biosynthetic process"/>
    <property type="evidence" value="ECO:0007669"/>
    <property type="project" value="UniProtKB-UniPathway"/>
</dbReference>
<dbReference type="Gene3D" id="1.10.10.1150">
    <property type="entry name" value="Coenzyme PQQ synthesis protein D (PqqD)"/>
    <property type="match status" value="1"/>
</dbReference>
<dbReference type="UniPathway" id="UPA00539"/>
<dbReference type="Proteomes" id="UP000031594">
    <property type="component" value="Unassembled WGS sequence"/>
</dbReference>
<evidence type="ECO:0000256" key="1">
    <source>
        <dbReference type="ARBA" id="ARBA00004886"/>
    </source>
</evidence>